<dbReference type="EMBL" id="WNYA01000011">
    <property type="protein sequence ID" value="KAG8551665.1"/>
    <property type="molecule type" value="Genomic_DNA"/>
</dbReference>
<keyword evidence="3" id="KW-1185">Reference proteome</keyword>
<feature type="region of interest" description="Disordered" evidence="1">
    <location>
        <begin position="140"/>
        <end position="159"/>
    </location>
</feature>
<feature type="compositionally biased region" description="Polar residues" evidence="1">
    <location>
        <begin position="146"/>
        <end position="159"/>
    </location>
</feature>
<proteinExistence type="predicted"/>
<feature type="region of interest" description="Disordered" evidence="1">
    <location>
        <begin position="265"/>
        <end position="299"/>
    </location>
</feature>
<feature type="region of interest" description="Disordered" evidence="1">
    <location>
        <begin position="411"/>
        <end position="456"/>
    </location>
</feature>
<dbReference type="Proteomes" id="UP000824782">
    <property type="component" value="Unassembled WGS sequence"/>
</dbReference>
<sequence>MVGNSEVIESGCHHSGSRIRNMGRSLFPIIPNKKNQRDIQDDMQPERPESIHPIQEIQNGDCELGDHPDSPRGLHVHNRLAGCLLSRTNTSSIPKISQGCGPQPRRHHKSFPVQGTSLRNILSSQDILEDYHRNSCLLKNKKDNHNPISGRSTNRGKIRTGANTSQRFHNYHPQTVGLDHKLGKIKSESQQGYYVPGDFSKFITPDVLPSSGKSIKTLSRSRIISEQSQLFHKRCDEVIRPTDGMYPSSTVESVSYPQITKLAPISMGQRSDSSRLEDRDPCRGQRSLSLVDTSREPTKRDSLAPMALVVTPDRCKPVWMGGKFRRIPSSREMASIHTKTFFQLPGVESSVGSHESQRRFNEIPSFKNILRQCHHSGISTPPGGHKEFGSSSSIRKDLQLVRTEHIIPICSPSERRRKHGSRLPKQEDHQPERMVPEQRDLQTSNPKMGCSKNRSIRNPHKCEDKVFLLARQFNTYEPTRCVQTSLEGGTDVCLPTNTSNLQSDSEDPKREGKSNPRSALLAKEGMVSITQEAISGRAYSPPSSCGPTIPGTTSASKSPGSPIISMDPERELLKTKGLSHKVISTLKVLDFLQAGFDKGLKTSSLKVQISALSAFFDSPLADHQWVRRFIRATSRLKPTVRIAVPSWDLSVVLNYLTGPPFEPLDSKNIKELTLKLTFLIAITSARRLGEIQALSIKEPYLKVSEDRITLMLDKNFIPKVSSSFHLSQEIILPTFCRNPKTPKEEEWHSLDVRKDSSLLPRNNKAMAKGLKYPSTV</sequence>
<feature type="compositionally biased region" description="Polar residues" evidence="1">
    <location>
        <begin position="541"/>
        <end position="559"/>
    </location>
</feature>
<accession>A0AAV6ZT96</accession>
<gene>
    <name evidence="2" type="ORF">GDO81_004210</name>
</gene>
<dbReference type="AlphaFoldDB" id="A0AAV6ZT96"/>
<organism evidence="2 3">
    <name type="scientific">Engystomops pustulosus</name>
    <name type="common">Tungara frog</name>
    <name type="synonym">Physalaemus pustulosus</name>
    <dbReference type="NCBI Taxonomy" id="76066"/>
    <lineage>
        <taxon>Eukaryota</taxon>
        <taxon>Metazoa</taxon>
        <taxon>Chordata</taxon>
        <taxon>Craniata</taxon>
        <taxon>Vertebrata</taxon>
        <taxon>Euteleostomi</taxon>
        <taxon>Amphibia</taxon>
        <taxon>Batrachia</taxon>
        <taxon>Anura</taxon>
        <taxon>Neobatrachia</taxon>
        <taxon>Hyloidea</taxon>
        <taxon>Leptodactylidae</taxon>
        <taxon>Leiuperinae</taxon>
        <taxon>Engystomops</taxon>
    </lineage>
</organism>
<evidence type="ECO:0000313" key="3">
    <source>
        <dbReference type="Proteomes" id="UP000824782"/>
    </source>
</evidence>
<feature type="region of interest" description="Disordered" evidence="1">
    <location>
        <begin position="537"/>
        <end position="564"/>
    </location>
</feature>
<evidence type="ECO:0000256" key="1">
    <source>
        <dbReference type="SAM" id="MobiDB-lite"/>
    </source>
</evidence>
<feature type="region of interest" description="Disordered" evidence="1">
    <location>
        <begin position="496"/>
        <end position="520"/>
    </location>
</feature>
<dbReference type="PANTHER" id="PTHR33066:SF2">
    <property type="entry name" value="FILAGGRIN-2-LIKE"/>
    <property type="match status" value="1"/>
</dbReference>
<dbReference type="PANTHER" id="PTHR33066">
    <property type="entry name" value="INTEGRASE_SAM-LIKE_N DOMAIN-CONTAINING PROTEIN"/>
    <property type="match status" value="1"/>
</dbReference>
<feature type="compositionally biased region" description="Basic and acidic residues" evidence="1">
    <location>
        <begin position="424"/>
        <end position="440"/>
    </location>
</feature>
<name>A0AAV6ZT96_ENGPU</name>
<evidence type="ECO:0000313" key="2">
    <source>
        <dbReference type="EMBL" id="KAG8551665.1"/>
    </source>
</evidence>
<comment type="caution">
    <text evidence="2">The sequence shown here is derived from an EMBL/GenBank/DDBJ whole genome shotgun (WGS) entry which is preliminary data.</text>
</comment>
<reference evidence="2" key="1">
    <citation type="thesis" date="2020" institute="ProQuest LLC" country="789 East Eisenhower Parkway, Ann Arbor, MI, USA">
        <title>Comparative Genomics and Chromosome Evolution.</title>
        <authorList>
            <person name="Mudd A.B."/>
        </authorList>
    </citation>
    <scope>NUCLEOTIDE SEQUENCE</scope>
    <source>
        <strain evidence="2">237g6f4</strain>
        <tissue evidence="2">Blood</tissue>
    </source>
</reference>
<protein>
    <submittedName>
        <fullName evidence="2">Uncharacterized protein</fullName>
    </submittedName>
</protein>
<feature type="compositionally biased region" description="Basic and acidic residues" evidence="1">
    <location>
        <begin position="272"/>
        <end position="283"/>
    </location>
</feature>